<evidence type="ECO:0000256" key="3">
    <source>
        <dbReference type="ARBA" id="ARBA00022475"/>
    </source>
</evidence>
<comment type="caution">
    <text evidence="8">The sequence shown here is derived from an EMBL/GenBank/DDBJ whole genome shotgun (WGS) entry which is preliminary data.</text>
</comment>
<feature type="transmembrane region" description="Helical" evidence="7">
    <location>
        <begin position="429"/>
        <end position="445"/>
    </location>
</feature>
<evidence type="ECO:0000256" key="7">
    <source>
        <dbReference type="SAM" id="Phobius"/>
    </source>
</evidence>
<feature type="transmembrane region" description="Helical" evidence="7">
    <location>
        <begin position="489"/>
        <end position="510"/>
    </location>
</feature>
<dbReference type="PANTHER" id="PTHR30250">
    <property type="entry name" value="PST FAMILY PREDICTED COLANIC ACID TRANSPORTER"/>
    <property type="match status" value="1"/>
</dbReference>
<feature type="transmembrane region" description="Helical" evidence="7">
    <location>
        <begin position="331"/>
        <end position="354"/>
    </location>
</feature>
<keyword evidence="6 7" id="KW-0472">Membrane</keyword>
<evidence type="ECO:0000313" key="8">
    <source>
        <dbReference type="EMBL" id="PSC03114.1"/>
    </source>
</evidence>
<name>A0A2T1HN72_9HYPH</name>
<feature type="transmembrane region" description="Helical" evidence="7">
    <location>
        <begin position="406"/>
        <end position="423"/>
    </location>
</feature>
<organism evidence="8 9">
    <name type="scientific">Alsobacter soli</name>
    <dbReference type="NCBI Taxonomy" id="2109933"/>
    <lineage>
        <taxon>Bacteria</taxon>
        <taxon>Pseudomonadati</taxon>
        <taxon>Pseudomonadota</taxon>
        <taxon>Alphaproteobacteria</taxon>
        <taxon>Hyphomicrobiales</taxon>
        <taxon>Alsobacteraceae</taxon>
        <taxon>Alsobacter</taxon>
    </lineage>
</organism>
<comment type="similarity">
    <text evidence="2">Belongs to the polysaccharide synthase family.</text>
</comment>
<feature type="transmembrane region" description="Helical" evidence="7">
    <location>
        <begin position="93"/>
        <end position="116"/>
    </location>
</feature>
<evidence type="ECO:0000256" key="2">
    <source>
        <dbReference type="ARBA" id="ARBA00007430"/>
    </source>
</evidence>
<keyword evidence="3" id="KW-1003">Cell membrane</keyword>
<reference evidence="9" key="1">
    <citation type="submission" date="2018-03" db="EMBL/GenBank/DDBJ databases">
        <authorList>
            <person name="Sun L."/>
            <person name="Liu H."/>
            <person name="Chen W."/>
            <person name="Huang K."/>
            <person name="Liu W."/>
            <person name="Gao X."/>
        </authorList>
    </citation>
    <scope>NUCLEOTIDE SEQUENCE [LARGE SCALE GENOMIC DNA]</scope>
    <source>
        <strain evidence="9">SH9</strain>
    </source>
</reference>
<feature type="transmembrane region" description="Helical" evidence="7">
    <location>
        <begin position="366"/>
        <end position="394"/>
    </location>
</feature>
<feature type="transmembrane region" description="Helical" evidence="7">
    <location>
        <begin position="457"/>
        <end position="477"/>
    </location>
</feature>
<dbReference type="InterPro" id="IPR050833">
    <property type="entry name" value="Poly_Biosynth_Transport"/>
</dbReference>
<evidence type="ECO:0000256" key="5">
    <source>
        <dbReference type="ARBA" id="ARBA00022989"/>
    </source>
</evidence>
<evidence type="ECO:0000256" key="6">
    <source>
        <dbReference type="ARBA" id="ARBA00023136"/>
    </source>
</evidence>
<evidence type="ECO:0000256" key="4">
    <source>
        <dbReference type="ARBA" id="ARBA00022692"/>
    </source>
</evidence>
<keyword evidence="5 7" id="KW-1133">Transmembrane helix</keyword>
<feature type="transmembrane region" description="Helical" evidence="7">
    <location>
        <begin position="191"/>
        <end position="216"/>
    </location>
</feature>
<dbReference type="AlphaFoldDB" id="A0A2T1HN72"/>
<dbReference type="CDD" id="cd13127">
    <property type="entry name" value="MATE_tuaB_like"/>
    <property type="match status" value="1"/>
</dbReference>
<sequence length="530" mass="53901">MCHPTSSSAGERPTAMVRLSPAVSPLRGPSRSADDNVSYALLPGMGQITFMKIPNAVKSVLALAGSNGFRIGAQLVLLPVLARLLGPEPYGLVALAMPFVLVTNLVADAGLGGALVREKELDATTESTIFWLTLALSLALAGGLALLSAPFAWLASEPQLAPLIVALAPVVVMSALVTVPNARLHSAGRFTAFAAGDVGSTAAGALVAVGGAYAGWGAWALVGQQLCAWTVKLAIVSWQAGFTPRLRFDAARCRPHLAFGVHSLGSRIADFLARNLDNLIVGRALGVGPLGVYSMAYQIIRLPEMLVGGPLFMVIFPAIARTGSRAERVRLYGVALSGVSLAVAPLAAGLAMTADLLVEAVLGPKWVAVGAPLAMLAPVSFVLCVFAVTSAVLLGIGRADLQFRNALGLAGATLAGVGAGVWFGLTGTAAGLLSATLLVGVPLLASSARAVGMRPGAMLAALRQSVGCAIVMAGAVALTRQVELAPLPQLIACVLAGGAAYACAVALSGWRDLANQIRSLQAAPTQPKGA</sequence>
<dbReference type="GO" id="GO:0005886">
    <property type="term" value="C:plasma membrane"/>
    <property type="evidence" value="ECO:0007669"/>
    <property type="project" value="UniProtKB-SubCell"/>
</dbReference>
<proteinExistence type="inferred from homology"/>
<dbReference type="EMBL" id="PVZS01000031">
    <property type="protein sequence ID" value="PSC03114.1"/>
    <property type="molecule type" value="Genomic_DNA"/>
</dbReference>
<protein>
    <submittedName>
        <fullName evidence="8">Uncharacterized protein</fullName>
    </submittedName>
</protein>
<keyword evidence="9" id="KW-1185">Reference proteome</keyword>
<dbReference type="Pfam" id="PF13440">
    <property type="entry name" value="Polysacc_synt_3"/>
    <property type="match status" value="1"/>
</dbReference>
<evidence type="ECO:0000313" key="9">
    <source>
        <dbReference type="Proteomes" id="UP000239772"/>
    </source>
</evidence>
<comment type="subcellular location">
    <subcellularLocation>
        <location evidence="1">Cell membrane</location>
        <topology evidence="1">Multi-pass membrane protein</topology>
    </subcellularLocation>
</comment>
<evidence type="ECO:0000256" key="1">
    <source>
        <dbReference type="ARBA" id="ARBA00004651"/>
    </source>
</evidence>
<feature type="transmembrane region" description="Helical" evidence="7">
    <location>
        <begin position="299"/>
        <end position="319"/>
    </location>
</feature>
<feature type="transmembrane region" description="Helical" evidence="7">
    <location>
        <begin position="60"/>
        <end position="81"/>
    </location>
</feature>
<feature type="transmembrane region" description="Helical" evidence="7">
    <location>
        <begin position="160"/>
        <end position="179"/>
    </location>
</feature>
<keyword evidence="4 7" id="KW-0812">Transmembrane</keyword>
<gene>
    <name evidence="8" type="ORF">SLNSH_20500</name>
</gene>
<feature type="transmembrane region" description="Helical" evidence="7">
    <location>
        <begin position="128"/>
        <end position="154"/>
    </location>
</feature>
<dbReference type="PANTHER" id="PTHR30250:SF10">
    <property type="entry name" value="LIPOPOLYSACCHARIDE BIOSYNTHESIS PROTEIN WZXC"/>
    <property type="match status" value="1"/>
</dbReference>
<accession>A0A2T1HN72</accession>
<dbReference type="Proteomes" id="UP000239772">
    <property type="component" value="Unassembled WGS sequence"/>
</dbReference>